<name>A0A812ZS18_9DINO</name>
<sequence length="92" mass="10255">RDGKQWSAALGVLARIPEVALQPTVISLNSALAAYEETAQWPRACELLRGCRPIVDRISYNTVLSCLEKARQWLLALFLIDIFAIERLAADT</sequence>
<dbReference type="Gene3D" id="1.25.40.10">
    <property type="entry name" value="Tetratricopeptide repeat domain"/>
    <property type="match status" value="1"/>
</dbReference>
<dbReference type="OrthoDB" id="10500358at2759"/>
<comment type="caution">
    <text evidence="1">The sequence shown here is derived from an EMBL/GenBank/DDBJ whole genome shotgun (WGS) entry which is preliminary data.</text>
</comment>
<feature type="non-terminal residue" evidence="1">
    <location>
        <position position="1"/>
    </location>
</feature>
<feature type="non-terminal residue" evidence="1">
    <location>
        <position position="92"/>
    </location>
</feature>
<accession>A0A812ZS18</accession>
<evidence type="ECO:0000313" key="2">
    <source>
        <dbReference type="Proteomes" id="UP000601435"/>
    </source>
</evidence>
<proteinExistence type="predicted"/>
<protein>
    <submittedName>
        <fullName evidence="1">Uncharacterized protein</fullName>
    </submittedName>
</protein>
<reference evidence="1" key="1">
    <citation type="submission" date="2021-02" db="EMBL/GenBank/DDBJ databases">
        <authorList>
            <person name="Dougan E. K."/>
            <person name="Rhodes N."/>
            <person name="Thang M."/>
            <person name="Chan C."/>
        </authorList>
    </citation>
    <scope>NUCLEOTIDE SEQUENCE</scope>
</reference>
<organism evidence="1 2">
    <name type="scientific">Symbiodinium necroappetens</name>
    <dbReference type="NCBI Taxonomy" id="1628268"/>
    <lineage>
        <taxon>Eukaryota</taxon>
        <taxon>Sar</taxon>
        <taxon>Alveolata</taxon>
        <taxon>Dinophyceae</taxon>
        <taxon>Suessiales</taxon>
        <taxon>Symbiodiniaceae</taxon>
        <taxon>Symbiodinium</taxon>
    </lineage>
</organism>
<gene>
    <name evidence="1" type="ORF">SNEC2469_LOCUS25152</name>
</gene>
<dbReference type="InterPro" id="IPR011990">
    <property type="entry name" value="TPR-like_helical_dom_sf"/>
</dbReference>
<dbReference type="Proteomes" id="UP000601435">
    <property type="component" value="Unassembled WGS sequence"/>
</dbReference>
<dbReference type="AlphaFoldDB" id="A0A812ZS18"/>
<keyword evidence="2" id="KW-1185">Reference proteome</keyword>
<dbReference type="EMBL" id="CAJNJA010049220">
    <property type="protein sequence ID" value="CAE7836204.1"/>
    <property type="molecule type" value="Genomic_DNA"/>
</dbReference>
<evidence type="ECO:0000313" key="1">
    <source>
        <dbReference type="EMBL" id="CAE7836204.1"/>
    </source>
</evidence>